<organism evidence="1">
    <name type="scientific">uncultured Gemmatimonadaceae bacterium</name>
    <dbReference type="NCBI Taxonomy" id="246130"/>
    <lineage>
        <taxon>Bacteria</taxon>
        <taxon>Pseudomonadati</taxon>
        <taxon>Gemmatimonadota</taxon>
        <taxon>Gemmatimonadia</taxon>
        <taxon>Gemmatimonadales</taxon>
        <taxon>Gemmatimonadaceae</taxon>
        <taxon>environmental samples</taxon>
    </lineage>
</organism>
<feature type="non-terminal residue" evidence="1">
    <location>
        <position position="100"/>
    </location>
</feature>
<dbReference type="AlphaFoldDB" id="A0A6J4KQ10"/>
<name>A0A6J4KQ10_9BACT</name>
<dbReference type="SUPFAM" id="SSF53092">
    <property type="entry name" value="Creatinase/prolidase N-terminal domain"/>
    <property type="match status" value="1"/>
</dbReference>
<accession>A0A6J4KQ10</accession>
<reference evidence="1" key="1">
    <citation type="submission" date="2020-02" db="EMBL/GenBank/DDBJ databases">
        <authorList>
            <person name="Meier V. D."/>
        </authorList>
    </citation>
    <scope>NUCLEOTIDE SEQUENCE</scope>
    <source>
        <strain evidence="1">AVDCRST_MAG40</strain>
    </source>
</reference>
<gene>
    <name evidence="1" type="ORF">AVDCRST_MAG40-1036</name>
</gene>
<dbReference type="InterPro" id="IPR029149">
    <property type="entry name" value="Creatin/AminoP/Spt16_N"/>
</dbReference>
<dbReference type="EMBL" id="CADCTX010000303">
    <property type="protein sequence ID" value="CAA9312027.1"/>
    <property type="molecule type" value="Genomic_DNA"/>
</dbReference>
<proteinExistence type="predicted"/>
<protein>
    <submittedName>
        <fullName evidence="1">Uncharacterized protein</fullName>
    </submittedName>
</protein>
<evidence type="ECO:0000313" key="1">
    <source>
        <dbReference type="EMBL" id="CAA9312027.1"/>
    </source>
</evidence>
<sequence>MLSASTLPRLQRAIADAGLDGWLLFDFHGANPIAGGLLALDGMVSRRVFAYVPREGLPTAVTHAIEQGPWARWPEAWRRERYSSWRTLEALLATLVGGRR</sequence>